<dbReference type="PANTHER" id="PTHR23329">
    <property type="entry name" value="TUFTELIN-INTERACTING PROTEIN 11-RELATED"/>
    <property type="match status" value="1"/>
</dbReference>
<dbReference type="PANTHER" id="PTHR23329:SF1">
    <property type="entry name" value="TUFTELIN-INTERACTING PROTEIN 11"/>
    <property type="match status" value="1"/>
</dbReference>
<comment type="caution">
    <text evidence="1">The sequence shown here is derived from an EMBL/GenBank/DDBJ whole genome shotgun (WGS) entry which is preliminary data.</text>
</comment>
<dbReference type="InterPro" id="IPR045211">
    <property type="entry name" value="TFP11/STIP/Ntr1"/>
</dbReference>
<protein>
    <submittedName>
        <fullName evidence="1">Uncharacterized protein</fullName>
    </submittedName>
</protein>
<gene>
    <name evidence="1" type="ORF">Ddye_025343</name>
</gene>
<dbReference type="Proteomes" id="UP001280121">
    <property type="component" value="Unassembled WGS sequence"/>
</dbReference>
<reference evidence="1" key="1">
    <citation type="journal article" date="2023" name="Plant J.">
        <title>Genome sequences and population genomics provide insights into the demographic history, inbreeding, and mutation load of two 'living fossil' tree species of Dipteronia.</title>
        <authorList>
            <person name="Feng Y."/>
            <person name="Comes H.P."/>
            <person name="Chen J."/>
            <person name="Zhu S."/>
            <person name="Lu R."/>
            <person name="Zhang X."/>
            <person name="Li P."/>
            <person name="Qiu J."/>
            <person name="Olsen K.M."/>
            <person name="Qiu Y."/>
        </authorList>
    </citation>
    <scope>NUCLEOTIDE SEQUENCE</scope>
    <source>
        <strain evidence="1">KIB01</strain>
    </source>
</reference>
<proteinExistence type="predicted"/>
<dbReference type="EMBL" id="JANJYI010000007">
    <property type="protein sequence ID" value="KAK2643580.1"/>
    <property type="molecule type" value="Genomic_DNA"/>
</dbReference>
<evidence type="ECO:0000313" key="2">
    <source>
        <dbReference type="Proteomes" id="UP001280121"/>
    </source>
</evidence>
<sequence>MGLIPQQLLANENIRSHLNIALNMMPQAADGRTAGVESSQSRRNSSLQVADDEVTLKEIIHAYAQQNDLLFKAKPGRMHNGH</sequence>
<keyword evidence="2" id="KW-1185">Reference proteome</keyword>
<name>A0AAD9TWK4_9ROSI</name>
<organism evidence="1 2">
    <name type="scientific">Dipteronia dyeriana</name>
    <dbReference type="NCBI Taxonomy" id="168575"/>
    <lineage>
        <taxon>Eukaryota</taxon>
        <taxon>Viridiplantae</taxon>
        <taxon>Streptophyta</taxon>
        <taxon>Embryophyta</taxon>
        <taxon>Tracheophyta</taxon>
        <taxon>Spermatophyta</taxon>
        <taxon>Magnoliopsida</taxon>
        <taxon>eudicotyledons</taxon>
        <taxon>Gunneridae</taxon>
        <taxon>Pentapetalae</taxon>
        <taxon>rosids</taxon>
        <taxon>malvids</taxon>
        <taxon>Sapindales</taxon>
        <taxon>Sapindaceae</taxon>
        <taxon>Hippocastanoideae</taxon>
        <taxon>Acereae</taxon>
        <taxon>Dipteronia</taxon>
    </lineage>
</organism>
<dbReference type="GO" id="GO:0000390">
    <property type="term" value="P:spliceosomal complex disassembly"/>
    <property type="evidence" value="ECO:0007669"/>
    <property type="project" value="InterPro"/>
</dbReference>
<dbReference type="AlphaFoldDB" id="A0AAD9TWK4"/>
<accession>A0AAD9TWK4</accession>
<dbReference type="GO" id="GO:0071008">
    <property type="term" value="C:U2-type post-mRNA release spliceosomal complex"/>
    <property type="evidence" value="ECO:0007669"/>
    <property type="project" value="TreeGrafter"/>
</dbReference>
<evidence type="ECO:0000313" key="1">
    <source>
        <dbReference type="EMBL" id="KAK2643580.1"/>
    </source>
</evidence>